<evidence type="ECO:0000256" key="4">
    <source>
        <dbReference type="ARBA" id="ARBA00022660"/>
    </source>
</evidence>
<reference evidence="11 12" key="1">
    <citation type="submission" date="2021-12" db="EMBL/GenBank/DDBJ databases">
        <title>Siccirubricoccus leaddurans sp. nov., a high concentration Zn2+ tolerance bacterium.</title>
        <authorList>
            <person name="Cao Y."/>
        </authorList>
    </citation>
    <scope>NUCLEOTIDE SEQUENCE [LARGE SCALE GENOMIC DNA]</scope>
    <source>
        <strain evidence="11 12">KC 17139</strain>
    </source>
</reference>
<comment type="cofactor">
    <cofactor evidence="1">
        <name>heme c</name>
        <dbReference type="ChEBI" id="CHEBI:61717"/>
    </cofactor>
</comment>
<evidence type="ECO:0000256" key="8">
    <source>
        <dbReference type="PROSITE-ProRule" id="PRU00433"/>
    </source>
</evidence>
<dbReference type="InterPro" id="IPR008168">
    <property type="entry name" value="Cyt_C_IC"/>
</dbReference>
<evidence type="ECO:0000256" key="5">
    <source>
        <dbReference type="ARBA" id="ARBA00022723"/>
    </source>
</evidence>
<evidence type="ECO:0000256" key="2">
    <source>
        <dbReference type="ARBA" id="ARBA00022448"/>
    </source>
</evidence>
<keyword evidence="6" id="KW-0249">Electron transport</keyword>
<evidence type="ECO:0000256" key="1">
    <source>
        <dbReference type="ARBA" id="ARBA00001926"/>
    </source>
</evidence>
<dbReference type="RefSeq" id="WP_252951669.1">
    <property type="nucleotide sequence ID" value="NZ_JAFIRR010000015.1"/>
</dbReference>
<dbReference type="SUPFAM" id="SSF46626">
    <property type="entry name" value="Cytochrome c"/>
    <property type="match status" value="1"/>
</dbReference>
<keyword evidence="7 8" id="KW-0408">Iron</keyword>
<dbReference type="PRINTS" id="PR00605">
    <property type="entry name" value="CYTCHROMECIC"/>
</dbReference>
<dbReference type="EMBL" id="JAFIRR010000015">
    <property type="protein sequence ID" value="MCO6415060.1"/>
    <property type="molecule type" value="Genomic_DNA"/>
</dbReference>
<evidence type="ECO:0000256" key="3">
    <source>
        <dbReference type="ARBA" id="ARBA00022617"/>
    </source>
</evidence>
<evidence type="ECO:0000256" key="6">
    <source>
        <dbReference type="ARBA" id="ARBA00022982"/>
    </source>
</evidence>
<dbReference type="Gene3D" id="1.10.760.10">
    <property type="entry name" value="Cytochrome c-like domain"/>
    <property type="match status" value="1"/>
</dbReference>
<keyword evidence="3 8" id="KW-0349">Heme</keyword>
<evidence type="ECO:0000259" key="10">
    <source>
        <dbReference type="PROSITE" id="PS51007"/>
    </source>
</evidence>
<evidence type="ECO:0000313" key="11">
    <source>
        <dbReference type="EMBL" id="MCO6415060.1"/>
    </source>
</evidence>
<dbReference type="PROSITE" id="PS51007">
    <property type="entry name" value="CYTC"/>
    <property type="match status" value="1"/>
</dbReference>
<keyword evidence="5 8" id="KW-0479">Metal-binding</keyword>
<dbReference type="InterPro" id="IPR036909">
    <property type="entry name" value="Cyt_c-like_dom_sf"/>
</dbReference>
<accession>A0ABT1D161</accession>
<dbReference type="InterPro" id="IPR009056">
    <property type="entry name" value="Cyt_c-like_dom"/>
</dbReference>
<evidence type="ECO:0000256" key="7">
    <source>
        <dbReference type="ARBA" id="ARBA00023004"/>
    </source>
</evidence>
<proteinExistence type="predicted"/>
<comment type="caution">
    <text evidence="11">The sequence shown here is derived from an EMBL/GenBank/DDBJ whole genome shotgun (WGS) entry which is preliminary data.</text>
</comment>
<keyword evidence="2" id="KW-0813">Transport</keyword>
<protein>
    <submittedName>
        <fullName evidence="11">C-type cytochrome</fullName>
    </submittedName>
</protein>
<name>A0ABT1D161_9PROT</name>
<keyword evidence="12" id="KW-1185">Reference proteome</keyword>
<feature type="domain" description="Cytochrome c" evidence="10">
    <location>
        <begin position="61"/>
        <end position="140"/>
    </location>
</feature>
<sequence length="173" mass="18626">MLLLALAVPLLQGCKRETRDLRPDPPVAAALDGVAILPIGIGGRPPEVYFALGKPYRTNAYQLSEGKRLYAWFGCPQCHGQGEGTARGPALLDGWWNYGPGLETIYLSVRDGRPGGMPAFRSRLTNDQLWQLAGYVQQLGAYSGGAAAPSRDDAPPTRPAENRAPARFAPLEP</sequence>
<keyword evidence="4" id="KW-0679">Respiratory chain</keyword>
<dbReference type="Proteomes" id="UP001523392">
    <property type="component" value="Unassembled WGS sequence"/>
</dbReference>
<dbReference type="Pfam" id="PF13442">
    <property type="entry name" value="Cytochrome_CBB3"/>
    <property type="match status" value="1"/>
</dbReference>
<evidence type="ECO:0000313" key="12">
    <source>
        <dbReference type="Proteomes" id="UP001523392"/>
    </source>
</evidence>
<feature type="region of interest" description="Disordered" evidence="9">
    <location>
        <begin position="144"/>
        <end position="173"/>
    </location>
</feature>
<organism evidence="11 12">
    <name type="scientific">Siccirubricoccus soli</name>
    <dbReference type="NCBI Taxonomy" id="2899147"/>
    <lineage>
        <taxon>Bacteria</taxon>
        <taxon>Pseudomonadati</taxon>
        <taxon>Pseudomonadota</taxon>
        <taxon>Alphaproteobacteria</taxon>
        <taxon>Acetobacterales</taxon>
        <taxon>Roseomonadaceae</taxon>
        <taxon>Siccirubricoccus</taxon>
    </lineage>
</organism>
<gene>
    <name evidence="11" type="ORF">JYK14_02555</name>
</gene>
<evidence type="ECO:0000256" key="9">
    <source>
        <dbReference type="SAM" id="MobiDB-lite"/>
    </source>
</evidence>